<keyword evidence="1" id="KW-0472">Membrane</keyword>
<comment type="caution">
    <text evidence="2">The sequence shown here is derived from an EMBL/GenBank/DDBJ whole genome shotgun (WGS) entry which is preliminary data.</text>
</comment>
<dbReference type="Proteomes" id="UP001469553">
    <property type="component" value="Unassembled WGS sequence"/>
</dbReference>
<dbReference type="EMBL" id="JAHRIP010084926">
    <property type="protein sequence ID" value="MEQ2313844.1"/>
    <property type="molecule type" value="Genomic_DNA"/>
</dbReference>
<evidence type="ECO:0000313" key="2">
    <source>
        <dbReference type="EMBL" id="MEQ2313844.1"/>
    </source>
</evidence>
<evidence type="ECO:0000256" key="1">
    <source>
        <dbReference type="SAM" id="Phobius"/>
    </source>
</evidence>
<evidence type="ECO:0000313" key="3">
    <source>
        <dbReference type="Proteomes" id="UP001469553"/>
    </source>
</evidence>
<feature type="transmembrane region" description="Helical" evidence="1">
    <location>
        <begin position="75"/>
        <end position="93"/>
    </location>
</feature>
<proteinExistence type="predicted"/>
<organism evidence="2 3">
    <name type="scientific">Ameca splendens</name>
    <dbReference type="NCBI Taxonomy" id="208324"/>
    <lineage>
        <taxon>Eukaryota</taxon>
        <taxon>Metazoa</taxon>
        <taxon>Chordata</taxon>
        <taxon>Craniata</taxon>
        <taxon>Vertebrata</taxon>
        <taxon>Euteleostomi</taxon>
        <taxon>Actinopterygii</taxon>
        <taxon>Neopterygii</taxon>
        <taxon>Teleostei</taxon>
        <taxon>Neoteleostei</taxon>
        <taxon>Acanthomorphata</taxon>
        <taxon>Ovalentaria</taxon>
        <taxon>Atherinomorphae</taxon>
        <taxon>Cyprinodontiformes</taxon>
        <taxon>Goodeidae</taxon>
        <taxon>Ameca</taxon>
    </lineage>
</organism>
<keyword evidence="1" id="KW-0812">Transmembrane</keyword>
<keyword evidence="1" id="KW-1133">Transmembrane helix</keyword>
<reference evidence="2 3" key="1">
    <citation type="submission" date="2021-06" db="EMBL/GenBank/DDBJ databases">
        <authorList>
            <person name="Palmer J.M."/>
        </authorList>
    </citation>
    <scope>NUCLEOTIDE SEQUENCE [LARGE SCALE GENOMIC DNA]</scope>
    <source>
        <strain evidence="2 3">AS_MEX2019</strain>
        <tissue evidence="2">Muscle</tissue>
    </source>
</reference>
<keyword evidence="3" id="KW-1185">Reference proteome</keyword>
<name>A0ABV1A5K6_9TELE</name>
<protein>
    <submittedName>
        <fullName evidence="2">Uncharacterized protein</fullName>
    </submittedName>
</protein>
<accession>A0ABV1A5K6</accession>
<gene>
    <name evidence="2" type="ORF">AMECASPLE_006062</name>
</gene>
<sequence>MTQSEGYLQVNLDIFIDNEFYTGFAADEINHNSYLNTCEGESCTERAYRELNGKAGCGSQSCPSLSLKQSPGGQLALIFFVFVCFLIKHHSIFGQLSNILMHRPG</sequence>